<keyword evidence="1" id="KW-0812">Transmembrane</keyword>
<reference evidence="2 3" key="1">
    <citation type="submission" date="2019-04" db="EMBL/GenBank/DDBJ databases">
        <title>Genome sequencing of Clostridium botulinum Groups I-IV and Clostridium butyricum.</title>
        <authorList>
            <person name="Brunt J."/>
            <person name="Van Vliet A.H.M."/>
            <person name="Stringer S.C."/>
            <person name="Carter A.T."/>
            <person name="Peck M.W."/>
        </authorList>
    </citation>
    <scope>NUCLEOTIDE SEQUENCE [LARGE SCALE GENOMIC DNA]</scope>
    <source>
        <strain evidence="2 3">IFR 18/094</strain>
    </source>
</reference>
<feature type="transmembrane region" description="Helical" evidence="1">
    <location>
        <begin position="126"/>
        <end position="143"/>
    </location>
</feature>
<name>A0A6M0RBT0_9CLOT</name>
<dbReference type="RefSeq" id="WP_163249230.1">
    <property type="nucleotide sequence ID" value="NZ_SXDP01000005.1"/>
</dbReference>
<organism evidence="2 3">
    <name type="scientific">Clostridium niameyense</name>
    <dbReference type="NCBI Taxonomy" id="1622073"/>
    <lineage>
        <taxon>Bacteria</taxon>
        <taxon>Bacillati</taxon>
        <taxon>Bacillota</taxon>
        <taxon>Clostridia</taxon>
        <taxon>Eubacteriales</taxon>
        <taxon>Clostridiaceae</taxon>
        <taxon>Clostridium</taxon>
    </lineage>
</organism>
<keyword evidence="3" id="KW-1185">Reference proteome</keyword>
<keyword evidence="1" id="KW-1133">Transmembrane helix</keyword>
<evidence type="ECO:0000313" key="3">
    <source>
        <dbReference type="Proteomes" id="UP000473885"/>
    </source>
</evidence>
<evidence type="ECO:0000313" key="2">
    <source>
        <dbReference type="EMBL" id="NEZ47130.1"/>
    </source>
</evidence>
<feature type="transmembrane region" description="Helical" evidence="1">
    <location>
        <begin position="93"/>
        <end position="114"/>
    </location>
</feature>
<proteinExistence type="predicted"/>
<feature type="transmembrane region" description="Helical" evidence="1">
    <location>
        <begin position="21"/>
        <end position="39"/>
    </location>
</feature>
<protein>
    <submittedName>
        <fullName evidence="2">ABC transporter permease</fullName>
    </submittedName>
</protein>
<gene>
    <name evidence="2" type="ORF">FDF74_07895</name>
</gene>
<feature type="transmembrane region" description="Helical" evidence="1">
    <location>
        <begin position="207"/>
        <end position="225"/>
    </location>
</feature>
<keyword evidence="1" id="KW-0472">Membrane</keyword>
<comment type="caution">
    <text evidence="2">The sequence shown here is derived from an EMBL/GenBank/DDBJ whole genome shotgun (WGS) entry which is preliminary data.</text>
</comment>
<feature type="transmembrane region" description="Helical" evidence="1">
    <location>
        <begin position="155"/>
        <end position="176"/>
    </location>
</feature>
<dbReference type="AlphaFoldDB" id="A0A6M0RBT0"/>
<evidence type="ECO:0000256" key="1">
    <source>
        <dbReference type="SAM" id="Phobius"/>
    </source>
</evidence>
<dbReference type="Proteomes" id="UP000473885">
    <property type="component" value="Unassembled WGS sequence"/>
</dbReference>
<accession>A0A6M0RBT0</accession>
<sequence length="230" mass="26326">MERILSIIGLEINKKGFLKKLIFSLIIIIGILFLSIIITKEKINTVPAMLLKVISYVILANYSVSLTEEFTNKTDKIIFTGIFTRSEIMTSKLIKFIYINIISFIFYEITLILSNSFNKEVFLNNFYAFIIYAFTLGSFILLVSSITSSTIITGVISYILYFDLTLIMLSQALIFIKSQLIRNIIENSPFYIVNTGFYLGNYTGKQSILMIIYGLIFLSMYCAIINKKDI</sequence>
<dbReference type="EMBL" id="SXDP01000005">
    <property type="protein sequence ID" value="NEZ47130.1"/>
    <property type="molecule type" value="Genomic_DNA"/>
</dbReference>
<feature type="transmembrane region" description="Helical" evidence="1">
    <location>
        <begin position="45"/>
        <end position="64"/>
    </location>
</feature>